<dbReference type="VEuPathDB" id="FungiDB:KRP23_12970"/>
<sequence length="387" mass="42029">MRGQLELTPTYAAQLDGKILANAHAVGDVDGDGATELLFGSLLGKVSVFKIVGDRLVQWRSCEVNGSVTSICLDNSLVGDNVALNICDVECLNGELITATRDGRVLAYRPDIDHDDPDELAEYTQVAQMEITGEVEKLIVVHSTLSNPDAGPQLLVRCFSGEVFCISDPSEEGPVDKRDIVAWNGPPHDKDGTTFIVGDIELGGERGMAALVSMNGLVSLFSSSGERQWDFQLPEAVVNADRLEMTAAGGDRQDAVRQEFCVGSCLGIRESPTQVDPTIVGISTSGTFFVFRDVQETLIRGLRDSTLVRTRGVRILVLFAYAHSFLVNQADKVRLSPVFAQIDTPEKREVLMKKLRKAFPQSFASNQTAVPTMEELISATLTVPVQL</sequence>
<keyword evidence="2" id="KW-1185">Reference proteome</keyword>
<dbReference type="STRING" id="164328.H3H570"/>
<dbReference type="Proteomes" id="UP000005238">
    <property type="component" value="Unassembled WGS sequence"/>
</dbReference>
<dbReference type="VEuPathDB" id="FungiDB:KRP22_3975"/>
<dbReference type="InterPro" id="IPR031793">
    <property type="entry name" value="KICSTOR_ITFG2"/>
</dbReference>
<accession>H3H570</accession>
<evidence type="ECO:0000313" key="2">
    <source>
        <dbReference type="Proteomes" id="UP000005238"/>
    </source>
</evidence>
<protein>
    <submittedName>
        <fullName evidence="1">Uncharacterized protein</fullName>
    </submittedName>
</protein>
<dbReference type="EnsemblProtists" id="Phyra85758">
    <property type="protein sequence ID" value="Phyra85758"/>
    <property type="gene ID" value="Phyra85758"/>
</dbReference>
<name>H3H570_PHYRM</name>
<evidence type="ECO:0000313" key="1">
    <source>
        <dbReference type="EnsemblProtists" id="Phyra85758"/>
    </source>
</evidence>
<dbReference type="AlphaFoldDB" id="H3H570"/>
<dbReference type="HOGENOM" id="CLU_060225_0_0_1"/>
<dbReference type="PANTHER" id="PTHR16317:SF1">
    <property type="entry name" value="KICSTOR COMPLEX PROTEIN ITFG2"/>
    <property type="match status" value="1"/>
</dbReference>
<reference evidence="1" key="2">
    <citation type="submission" date="2015-06" db="UniProtKB">
        <authorList>
            <consortium name="EnsemblProtists"/>
        </authorList>
    </citation>
    <scope>IDENTIFICATION</scope>
    <source>
        <strain evidence="1">Pr102</strain>
    </source>
</reference>
<reference evidence="2" key="1">
    <citation type="journal article" date="2006" name="Science">
        <title>Phytophthora genome sequences uncover evolutionary origins and mechanisms of pathogenesis.</title>
        <authorList>
            <person name="Tyler B.M."/>
            <person name="Tripathy S."/>
            <person name="Zhang X."/>
            <person name="Dehal P."/>
            <person name="Jiang R.H."/>
            <person name="Aerts A."/>
            <person name="Arredondo F.D."/>
            <person name="Baxter L."/>
            <person name="Bensasson D."/>
            <person name="Beynon J.L."/>
            <person name="Chapman J."/>
            <person name="Damasceno C.M."/>
            <person name="Dorrance A.E."/>
            <person name="Dou D."/>
            <person name="Dickerman A.W."/>
            <person name="Dubchak I.L."/>
            <person name="Garbelotto M."/>
            <person name="Gijzen M."/>
            <person name="Gordon S.G."/>
            <person name="Govers F."/>
            <person name="Grunwald N.J."/>
            <person name="Huang W."/>
            <person name="Ivors K.L."/>
            <person name="Jones R.W."/>
            <person name="Kamoun S."/>
            <person name="Krampis K."/>
            <person name="Lamour K.H."/>
            <person name="Lee M.K."/>
            <person name="McDonald W.H."/>
            <person name="Medina M."/>
            <person name="Meijer H.J."/>
            <person name="Nordberg E.K."/>
            <person name="Maclean D.J."/>
            <person name="Ospina-Giraldo M.D."/>
            <person name="Morris P.F."/>
            <person name="Phuntumart V."/>
            <person name="Putnam N.H."/>
            <person name="Rash S."/>
            <person name="Rose J.K."/>
            <person name="Sakihama Y."/>
            <person name="Salamov A.A."/>
            <person name="Savidor A."/>
            <person name="Scheuring C.F."/>
            <person name="Smith B.M."/>
            <person name="Sobral B.W."/>
            <person name="Terry A."/>
            <person name="Torto-Alalibo T.A."/>
            <person name="Win J."/>
            <person name="Xu Z."/>
            <person name="Zhang H."/>
            <person name="Grigoriev I.V."/>
            <person name="Rokhsar D.S."/>
            <person name="Boore J.L."/>
        </authorList>
    </citation>
    <scope>NUCLEOTIDE SEQUENCE [LARGE SCALE GENOMIC DNA]</scope>
    <source>
        <strain evidence="2">Pr102</strain>
    </source>
</reference>
<dbReference type="PANTHER" id="PTHR16317">
    <property type="entry name" value="INTEGRIN ALPHA REPEAT DOMAIN-CONTAINING"/>
    <property type="match status" value="1"/>
</dbReference>
<dbReference type="GO" id="GO:0032006">
    <property type="term" value="P:regulation of TOR signaling"/>
    <property type="evidence" value="ECO:0000318"/>
    <property type="project" value="GO_Central"/>
</dbReference>
<dbReference type="EMBL" id="DS566295">
    <property type="status" value="NOT_ANNOTATED_CDS"/>
    <property type="molecule type" value="Genomic_DNA"/>
</dbReference>
<dbReference type="InParanoid" id="H3H570"/>
<organism evidence="1 2">
    <name type="scientific">Phytophthora ramorum</name>
    <name type="common">Sudden oak death agent</name>
    <dbReference type="NCBI Taxonomy" id="164328"/>
    <lineage>
        <taxon>Eukaryota</taxon>
        <taxon>Sar</taxon>
        <taxon>Stramenopiles</taxon>
        <taxon>Oomycota</taxon>
        <taxon>Peronosporomycetes</taxon>
        <taxon>Peronosporales</taxon>
        <taxon>Peronosporaceae</taxon>
        <taxon>Phytophthora</taxon>
    </lineage>
</organism>
<proteinExistence type="predicted"/>
<dbReference type="GO" id="GO:0140007">
    <property type="term" value="C:KICSTOR complex"/>
    <property type="evidence" value="ECO:0000318"/>
    <property type="project" value="GO_Central"/>
</dbReference>
<dbReference type="OMA" id="WRSCEVN"/>
<dbReference type="eggNOG" id="ENOG502R9V3">
    <property type="taxonomic scope" value="Eukaryota"/>
</dbReference>